<evidence type="ECO:0000313" key="2">
    <source>
        <dbReference type="EMBL" id="TWF83008.1"/>
    </source>
</evidence>
<dbReference type="PANTHER" id="PTHR43441:SF10">
    <property type="entry name" value="ACETYLTRANSFERASE"/>
    <property type="match status" value="1"/>
</dbReference>
<dbReference type="GO" id="GO:0005737">
    <property type="term" value="C:cytoplasm"/>
    <property type="evidence" value="ECO:0007669"/>
    <property type="project" value="TreeGrafter"/>
</dbReference>
<dbReference type="GO" id="GO:1990189">
    <property type="term" value="F:protein N-terminal-serine acetyltransferase activity"/>
    <property type="evidence" value="ECO:0007669"/>
    <property type="project" value="TreeGrafter"/>
</dbReference>
<dbReference type="CDD" id="cd04301">
    <property type="entry name" value="NAT_SF"/>
    <property type="match status" value="1"/>
</dbReference>
<dbReference type="EMBL" id="VIWT01000004">
    <property type="protein sequence ID" value="TWF83008.1"/>
    <property type="molecule type" value="Genomic_DNA"/>
</dbReference>
<dbReference type="GO" id="GO:0008999">
    <property type="term" value="F:protein-N-terminal-alanine acetyltransferase activity"/>
    <property type="evidence" value="ECO:0007669"/>
    <property type="project" value="TreeGrafter"/>
</dbReference>
<gene>
    <name evidence="2" type="ORF">FHX73_14491</name>
</gene>
<dbReference type="PANTHER" id="PTHR43441">
    <property type="entry name" value="RIBOSOMAL-PROTEIN-SERINE ACETYLTRANSFERASE"/>
    <property type="match status" value="1"/>
</dbReference>
<accession>A0A561T7C5</accession>
<organism evidence="2 3">
    <name type="scientific">Kitasatospora viridis</name>
    <dbReference type="NCBI Taxonomy" id="281105"/>
    <lineage>
        <taxon>Bacteria</taxon>
        <taxon>Bacillati</taxon>
        <taxon>Actinomycetota</taxon>
        <taxon>Actinomycetes</taxon>
        <taxon>Kitasatosporales</taxon>
        <taxon>Streptomycetaceae</taxon>
        <taxon>Kitasatospora</taxon>
    </lineage>
</organism>
<keyword evidence="2" id="KW-0808">Transferase</keyword>
<dbReference type="AlphaFoldDB" id="A0A561T7C5"/>
<dbReference type="Pfam" id="PF13302">
    <property type="entry name" value="Acetyltransf_3"/>
    <property type="match status" value="1"/>
</dbReference>
<dbReference type="InterPro" id="IPR016181">
    <property type="entry name" value="Acyl_CoA_acyltransferase"/>
</dbReference>
<reference evidence="2 3" key="1">
    <citation type="submission" date="2019-06" db="EMBL/GenBank/DDBJ databases">
        <title>Sequencing the genomes of 1000 actinobacteria strains.</title>
        <authorList>
            <person name="Klenk H.-P."/>
        </authorList>
    </citation>
    <scope>NUCLEOTIDE SEQUENCE [LARGE SCALE GENOMIC DNA]</scope>
    <source>
        <strain evidence="2 3">DSM 44826</strain>
    </source>
</reference>
<dbReference type="InterPro" id="IPR000182">
    <property type="entry name" value="GNAT_dom"/>
</dbReference>
<dbReference type="RefSeq" id="WP_145910253.1">
    <property type="nucleotide sequence ID" value="NZ_BAAAMZ010000009.1"/>
</dbReference>
<comment type="caution">
    <text evidence="2">The sequence shown here is derived from an EMBL/GenBank/DDBJ whole genome shotgun (WGS) entry which is preliminary data.</text>
</comment>
<keyword evidence="3" id="KW-1185">Reference proteome</keyword>
<dbReference type="PROSITE" id="PS51186">
    <property type="entry name" value="GNAT"/>
    <property type="match status" value="1"/>
</dbReference>
<dbReference type="SUPFAM" id="SSF55729">
    <property type="entry name" value="Acyl-CoA N-acyltransferases (Nat)"/>
    <property type="match status" value="1"/>
</dbReference>
<proteinExistence type="predicted"/>
<dbReference type="InterPro" id="IPR051908">
    <property type="entry name" value="Ribosomal_N-acetyltransferase"/>
</dbReference>
<evidence type="ECO:0000259" key="1">
    <source>
        <dbReference type="PROSITE" id="PS51186"/>
    </source>
</evidence>
<dbReference type="Proteomes" id="UP000317940">
    <property type="component" value="Unassembled WGS sequence"/>
</dbReference>
<sequence>MLRGEKILLRARYADDVPLLHRELHDDIAARVRTTDRPWRPCQVDGAASPFAPAGPTPEAAVFSVLEMPAGSDDPADGVLAGAASLWGIDQYNRGAHLGISILPSRRGRGLGTDVVRVLCEFGFTVEGLRRLQMETLEDNTAMITAATRAGFTVEGRLRRSAWVYGEFRDEVLLGLLVEEWKGGAATRA</sequence>
<evidence type="ECO:0000313" key="3">
    <source>
        <dbReference type="Proteomes" id="UP000317940"/>
    </source>
</evidence>
<dbReference type="OrthoDB" id="9814648at2"/>
<name>A0A561T7C5_9ACTN</name>
<protein>
    <submittedName>
        <fullName evidence="2">RimJ/RimL family protein N-acetyltransferase</fullName>
    </submittedName>
</protein>
<feature type="domain" description="N-acetyltransferase" evidence="1">
    <location>
        <begin position="19"/>
        <end position="179"/>
    </location>
</feature>
<dbReference type="Gene3D" id="3.40.630.30">
    <property type="match status" value="1"/>
</dbReference>